<proteinExistence type="predicted"/>
<reference evidence="1" key="2">
    <citation type="submission" date="2020-09" db="EMBL/GenBank/DDBJ databases">
        <authorList>
            <person name="Sun Q."/>
            <person name="Kim S."/>
        </authorList>
    </citation>
    <scope>NUCLEOTIDE SEQUENCE</scope>
    <source>
        <strain evidence="1">KCTC 12870</strain>
    </source>
</reference>
<dbReference type="InterPro" id="IPR027417">
    <property type="entry name" value="P-loop_NTPase"/>
</dbReference>
<organism evidence="1 2">
    <name type="scientific">Cerasicoccus arenae</name>
    <dbReference type="NCBI Taxonomy" id="424488"/>
    <lineage>
        <taxon>Bacteria</taxon>
        <taxon>Pseudomonadati</taxon>
        <taxon>Verrucomicrobiota</taxon>
        <taxon>Opitutia</taxon>
        <taxon>Puniceicoccales</taxon>
        <taxon>Cerasicoccaceae</taxon>
        <taxon>Cerasicoccus</taxon>
    </lineage>
</organism>
<evidence type="ECO:0000313" key="1">
    <source>
        <dbReference type="EMBL" id="GHC11940.1"/>
    </source>
</evidence>
<dbReference type="Proteomes" id="UP000642829">
    <property type="component" value="Unassembled WGS sequence"/>
</dbReference>
<name>A0A8J3GFI2_9BACT</name>
<protein>
    <recommendedName>
        <fullName evidence="3">TraD/TraG TraM recognition site domain-containing protein</fullName>
    </recommendedName>
</protein>
<keyword evidence="2" id="KW-1185">Reference proteome</keyword>
<evidence type="ECO:0008006" key="3">
    <source>
        <dbReference type="Google" id="ProtNLM"/>
    </source>
</evidence>
<sequence length="494" mass="55784">MKFGDFFSRGHYGATTDGPPPAKPFSLDWPLLQIGPNDWWTVRDACEGTQIFGATGSGKTSGSGRAIARQFLRSGFGGLVLTVKRDEKDLWLKYCAETGRSDSVILVSADLKECYNILSHESKRSSGQVYTETIMGIFNEVIDIVDRFDGEARDEKFWVLNERKLLRNAIELLLLGHGKVSIKRIENIIHSGPRQADEAYIRKWSLDSLCGHTISKAEKYAPKEDRVEDLHRVKRFWLHEFAGMNEKTRDSILLSITARLDRMNSGPLQKLFSTETTFTPEMTFNGAIIILDFSVKEHGDLGIYVQAALKYCWQKAVERRTVNESTRPVFLWCDESQFFANKTDQAFQTTARSAKAATVYLTQNLPNYYTMLGGKNPQDTTNSLLGNFQTKIFHQNTCNVTNAWAAELIAKVWQTSASEGYSDGEKDQDGKTRKGSFSWGRNPIFEYDITPRDFTTLKKGGPANELMVEAVFYPGGRLLSNKKPFSKVLFNQTV</sequence>
<gene>
    <name evidence="1" type="ORF">GCM10007047_31630</name>
</gene>
<dbReference type="AlphaFoldDB" id="A0A8J3GFI2"/>
<dbReference type="RefSeq" id="WP_189517046.1">
    <property type="nucleotide sequence ID" value="NZ_BMXG01000027.1"/>
</dbReference>
<evidence type="ECO:0000313" key="2">
    <source>
        <dbReference type="Proteomes" id="UP000642829"/>
    </source>
</evidence>
<dbReference type="SUPFAM" id="SSF52540">
    <property type="entry name" value="P-loop containing nucleoside triphosphate hydrolases"/>
    <property type="match status" value="1"/>
</dbReference>
<comment type="caution">
    <text evidence="1">The sequence shown here is derived from an EMBL/GenBank/DDBJ whole genome shotgun (WGS) entry which is preliminary data.</text>
</comment>
<dbReference type="EMBL" id="BMXG01000027">
    <property type="protein sequence ID" value="GHC11940.1"/>
    <property type="molecule type" value="Genomic_DNA"/>
</dbReference>
<accession>A0A8J3GFI2</accession>
<dbReference type="Gene3D" id="3.40.50.300">
    <property type="entry name" value="P-loop containing nucleotide triphosphate hydrolases"/>
    <property type="match status" value="1"/>
</dbReference>
<reference evidence="1" key="1">
    <citation type="journal article" date="2014" name="Int. J. Syst. Evol. Microbiol.">
        <title>Complete genome sequence of Corynebacterium casei LMG S-19264T (=DSM 44701T), isolated from a smear-ripened cheese.</title>
        <authorList>
            <consortium name="US DOE Joint Genome Institute (JGI-PGF)"/>
            <person name="Walter F."/>
            <person name="Albersmeier A."/>
            <person name="Kalinowski J."/>
            <person name="Ruckert C."/>
        </authorList>
    </citation>
    <scope>NUCLEOTIDE SEQUENCE</scope>
    <source>
        <strain evidence="1">KCTC 12870</strain>
    </source>
</reference>